<organism evidence="1 2">
    <name type="scientific">Acetobacterium wieringae</name>
    <dbReference type="NCBI Taxonomy" id="52694"/>
    <lineage>
        <taxon>Bacteria</taxon>
        <taxon>Bacillati</taxon>
        <taxon>Bacillota</taxon>
        <taxon>Clostridia</taxon>
        <taxon>Eubacteriales</taxon>
        <taxon>Eubacteriaceae</taxon>
        <taxon>Acetobacterium</taxon>
    </lineage>
</organism>
<gene>
    <name evidence="1" type="ORF">LNN31_03015</name>
</gene>
<keyword evidence="2" id="KW-1185">Reference proteome</keyword>
<dbReference type="EMBL" id="CP087994">
    <property type="protein sequence ID" value="UYO63430.1"/>
    <property type="molecule type" value="Genomic_DNA"/>
</dbReference>
<dbReference type="Proteomes" id="UP001163550">
    <property type="component" value="Chromosome"/>
</dbReference>
<accession>A0ABY6HG15</accession>
<reference evidence="1" key="1">
    <citation type="submission" date="2021-11" db="EMBL/GenBank/DDBJ databases">
        <title>Isoprene-degrading acetogen.</title>
        <authorList>
            <person name="Yang Y."/>
            <person name="Jin H."/>
            <person name="Yan J."/>
        </authorList>
    </citation>
    <scope>NUCLEOTIDE SEQUENCE</scope>
    <source>
        <strain evidence="1">Berkeley</strain>
    </source>
</reference>
<protein>
    <submittedName>
        <fullName evidence="1">Uncharacterized protein</fullName>
    </submittedName>
</protein>
<name>A0ABY6HG15_9FIRM</name>
<proteinExistence type="predicted"/>
<sequence>MKELLNELLKDGCIGRNMPMSERDDLLADAINLIEVAWDHSYNLKKGLNKTQAEINQDWDVVQGCLDDALFELKRFREMINSELGGLHS</sequence>
<evidence type="ECO:0000313" key="1">
    <source>
        <dbReference type="EMBL" id="UYO63430.1"/>
    </source>
</evidence>
<evidence type="ECO:0000313" key="2">
    <source>
        <dbReference type="Proteomes" id="UP001163550"/>
    </source>
</evidence>
<dbReference type="RefSeq" id="WP_228879102.1">
    <property type="nucleotide sequence ID" value="NZ_CABIIK010000010.1"/>
</dbReference>